<evidence type="ECO:0000313" key="2">
    <source>
        <dbReference type="EMBL" id="CAB4142675.1"/>
    </source>
</evidence>
<gene>
    <name evidence="2" type="ORF">UFOVP435_11</name>
</gene>
<name>A0A6J5M6N8_9CAUD</name>
<organism evidence="2">
    <name type="scientific">uncultured Caudovirales phage</name>
    <dbReference type="NCBI Taxonomy" id="2100421"/>
    <lineage>
        <taxon>Viruses</taxon>
        <taxon>Duplodnaviria</taxon>
        <taxon>Heunggongvirae</taxon>
        <taxon>Uroviricota</taxon>
        <taxon>Caudoviricetes</taxon>
        <taxon>Peduoviridae</taxon>
        <taxon>Maltschvirus</taxon>
        <taxon>Maltschvirus maltsch</taxon>
    </lineage>
</organism>
<dbReference type="EMBL" id="LR796416">
    <property type="protein sequence ID" value="CAB4142675.1"/>
    <property type="molecule type" value="Genomic_DNA"/>
</dbReference>
<accession>A0A6J5M6N8</accession>
<feature type="region of interest" description="Disordered" evidence="1">
    <location>
        <begin position="572"/>
        <end position="596"/>
    </location>
</feature>
<evidence type="ECO:0000256" key="1">
    <source>
        <dbReference type="SAM" id="MobiDB-lite"/>
    </source>
</evidence>
<reference evidence="2" key="1">
    <citation type="submission" date="2020-04" db="EMBL/GenBank/DDBJ databases">
        <authorList>
            <person name="Chiriac C."/>
            <person name="Salcher M."/>
            <person name="Ghai R."/>
            <person name="Kavagutti S V."/>
        </authorList>
    </citation>
    <scope>NUCLEOTIDE SEQUENCE</scope>
</reference>
<proteinExistence type="predicted"/>
<protein>
    <submittedName>
        <fullName evidence="2">Uncharacterized protein</fullName>
    </submittedName>
</protein>
<sequence>MARELTIDGIMSVNPAQPDADKVLNIDSIVSGPARPNPLEGVSVPGRMMIGAGRRMVDLGRGTIGLAGKARLVPERVRIRNQAAIDEAAKINAPLDDDLAAMAGSFLPDVLIGGGLSGLGGAVARRGFTRAGQHLAGATFKGAAATGAIQGAIEPTTSGNEAGTLLNMGVGAVAGPTGLLIGNVGGKLVNSVRGQYGQNAGARALDLSGRRAGIDLSLPSLTGPIVTDAGSGRLRSTFSPILESGASLLDPTLSVKRGRDREAAQVRNLIQSARASGPDDARQFVEGVIRQFRTVEGDVNTAYQTLRDSISADRFQTTPVVADQTREALRKLYRSFPQVLSKKAGLVPEEARLVMGRLLGDVREDLTGFLDRYGDQLSDGARNRLRTKADGDKIVTTQQLQRLVEGLPPALQTHLQTALSADRRTMSFDEANGLRQAMGGILGQLTKQEATGAASPLALRGMKNIYGSLARDIEAWGGDAVNREVMQNFRTANDMYRDRLLPFYGLPKFRQVLDSATPDQAGGLTFDWSEYSPDNAARDFLKKGQPEMVAGLFDFSDAQGRAAGTRVLEDAALGLPPPTRTGSAGQGLPRSEVPPSAAQLDSAAQGYEDALATADPAALGRVRERASVLRAATSEGTVPAPYDAFPLTLGVLGPATAYIGSSLTNDDEDDSNLMAPLVTGGALAALGLAGRGLRNRAVKSVVLADRPLIRSGLPVVPATSAALQALDNEQE</sequence>